<sequence>MATTANLGESSTHSADETKDSIQVCPATADRTDSPHDAPPDGGYGWVCAVAAAVVNAHSWGFNSAYAVFLAYYLKNNIFPSASRLEYAFVGSLSLTTMFLLSPVATISTQRYGIQRTMFVGVILESASLIAASFASQIWHLFLTQGVLFGMGMGMLFIPVASVVPQWFTSKRSLASGVSLSGAGLGGFVYSLVTEAMIRNIGLSWAFRVLGLLAFIVNTTCVLLIRDRNKKVKVANVAIDIALFKSTQFNLLIGFSFFTILGYFILVYSLANYGEEVGLSSSQASLVSGVLNLGQAIGRPLIGYFSDKVGRINIAGFTTFLAGVICLAVWINAENYGVLMFFAIFEGLFAGNFWATIAPLVAEVFGLERVSGGMNIVWLCILIPATFSEPIALELTITTGNYLSAQLFAGFMYIAASVFLAILWFQRRS</sequence>
<comment type="similarity">
    <text evidence="2">Belongs to the major facilitator superfamily. Monocarboxylate porter (TC 2.A.1.13) family.</text>
</comment>
<dbReference type="GO" id="GO:0022857">
    <property type="term" value="F:transmembrane transporter activity"/>
    <property type="evidence" value="ECO:0007669"/>
    <property type="project" value="InterPro"/>
</dbReference>
<reference evidence="5" key="2">
    <citation type="journal article" date="2023" name="IMA Fungus">
        <title>Comparative genomic study of the Penicillium genus elucidates a diverse pangenome and 15 lateral gene transfer events.</title>
        <authorList>
            <person name="Petersen C."/>
            <person name="Sorensen T."/>
            <person name="Nielsen M.R."/>
            <person name="Sondergaard T.E."/>
            <person name="Sorensen J.L."/>
            <person name="Fitzpatrick D.A."/>
            <person name="Frisvad J.C."/>
            <person name="Nielsen K.L."/>
        </authorList>
    </citation>
    <scope>NUCLEOTIDE SEQUENCE</scope>
    <source>
        <strain evidence="5">IBT 21472</strain>
    </source>
</reference>
<keyword evidence="4" id="KW-0812">Transmembrane</keyword>
<organism evidence="5 6">
    <name type="scientific">Penicillium atrosanguineum</name>
    <dbReference type="NCBI Taxonomy" id="1132637"/>
    <lineage>
        <taxon>Eukaryota</taxon>
        <taxon>Fungi</taxon>
        <taxon>Dikarya</taxon>
        <taxon>Ascomycota</taxon>
        <taxon>Pezizomycotina</taxon>
        <taxon>Eurotiomycetes</taxon>
        <taxon>Eurotiomycetidae</taxon>
        <taxon>Eurotiales</taxon>
        <taxon>Aspergillaceae</taxon>
        <taxon>Penicillium</taxon>
    </lineage>
</organism>
<dbReference type="AlphaFoldDB" id="A0A9W9L6I7"/>
<evidence type="ECO:0000313" key="5">
    <source>
        <dbReference type="EMBL" id="KAJ5314862.1"/>
    </source>
</evidence>
<dbReference type="PROSITE" id="PS50850">
    <property type="entry name" value="MFS"/>
    <property type="match status" value="1"/>
</dbReference>
<dbReference type="InterPro" id="IPR050327">
    <property type="entry name" value="Proton-linked_MCT"/>
</dbReference>
<evidence type="ECO:0000256" key="3">
    <source>
        <dbReference type="SAM" id="MobiDB-lite"/>
    </source>
</evidence>
<feature type="transmembrane region" description="Helical" evidence="4">
    <location>
        <begin position="87"/>
        <end position="107"/>
    </location>
</feature>
<dbReference type="PANTHER" id="PTHR11360">
    <property type="entry name" value="MONOCARBOXYLATE TRANSPORTER"/>
    <property type="match status" value="1"/>
</dbReference>
<evidence type="ECO:0000256" key="4">
    <source>
        <dbReference type="SAM" id="Phobius"/>
    </source>
</evidence>
<feature type="transmembrane region" description="Helical" evidence="4">
    <location>
        <begin position="174"/>
        <end position="193"/>
    </location>
</feature>
<feature type="transmembrane region" description="Helical" evidence="4">
    <location>
        <begin position="148"/>
        <end position="167"/>
    </location>
</feature>
<dbReference type="Gene3D" id="1.20.1250.20">
    <property type="entry name" value="MFS general substrate transporter like domains"/>
    <property type="match status" value="2"/>
</dbReference>
<feature type="region of interest" description="Disordered" evidence="3">
    <location>
        <begin position="1"/>
        <end position="21"/>
    </location>
</feature>
<protein>
    <submittedName>
        <fullName evidence="5">Major facilitator superfamily domain general substrate transporter</fullName>
    </submittedName>
</protein>
<evidence type="ECO:0000313" key="6">
    <source>
        <dbReference type="Proteomes" id="UP001147746"/>
    </source>
</evidence>
<feature type="transmembrane region" description="Helical" evidence="4">
    <location>
        <begin position="249"/>
        <end position="271"/>
    </location>
</feature>
<feature type="transmembrane region" description="Helical" evidence="4">
    <location>
        <begin position="205"/>
        <end position="225"/>
    </location>
</feature>
<feature type="transmembrane region" description="Helical" evidence="4">
    <location>
        <begin position="283"/>
        <end position="302"/>
    </location>
</feature>
<comment type="caution">
    <text evidence="5">The sequence shown here is derived from an EMBL/GenBank/DDBJ whole genome shotgun (WGS) entry which is preliminary data.</text>
</comment>
<name>A0A9W9L6I7_9EURO</name>
<dbReference type="EMBL" id="JAPZBO010000005">
    <property type="protein sequence ID" value="KAJ5314862.1"/>
    <property type="molecule type" value="Genomic_DNA"/>
</dbReference>
<dbReference type="CDD" id="cd17352">
    <property type="entry name" value="MFS_MCT_SLC16"/>
    <property type="match status" value="1"/>
</dbReference>
<evidence type="ECO:0000256" key="2">
    <source>
        <dbReference type="ARBA" id="ARBA00006727"/>
    </source>
</evidence>
<reference evidence="5" key="1">
    <citation type="submission" date="2022-12" db="EMBL/GenBank/DDBJ databases">
        <authorList>
            <person name="Petersen C."/>
        </authorList>
    </citation>
    <scope>NUCLEOTIDE SEQUENCE</scope>
    <source>
        <strain evidence="5">IBT 21472</strain>
    </source>
</reference>
<keyword evidence="6" id="KW-1185">Reference proteome</keyword>
<dbReference type="InterPro" id="IPR020846">
    <property type="entry name" value="MFS_dom"/>
</dbReference>
<comment type="subcellular location">
    <subcellularLocation>
        <location evidence="1">Membrane</location>
        <topology evidence="1">Multi-pass membrane protein</topology>
    </subcellularLocation>
</comment>
<keyword evidence="4" id="KW-0472">Membrane</keyword>
<dbReference type="SUPFAM" id="SSF103473">
    <property type="entry name" value="MFS general substrate transporter"/>
    <property type="match status" value="1"/>
</dbReference>
<dbReference type="InterPro" id="IPR011701">
    <property type="entry name" value="MFS"/>
</dbReference>
<dbReference type="Proteomes" id="UP001147746">
    <property type="component" value="Unassembled WGS sequence"/>
</dbReference>
<feature type="transmembrane region" description="Helical" evidence="4">
    <location>
        <begin position="374"/>
        <end position="393"/>
    </location>
</feature>
<gene>
    <name evidence="5" type="ORF">N7476_005169</name>
</gene>
<feature type="transmembrane region" description="Helical" evidence="4">
    <location>
        <begin position="339"/>
        <end position="362"/>
    </location>
</feature>
<feature type="compositionally biased region" description="Polar residues" evidence="3">
    <location>
        <begin position="1"/>
        <end position="13"/>
    </location>
</feature>
<dbReference type="Pfam" id="PF07690">
    <property type="entry name" value="MFS_1"/>
    <property type="match status" value="2"/>
</dbReference>
<dbReference type="InterPro" id="IPR036259">
    <property type="entry name" value="MFS_trans_sf"/>
</dbReference>
<feature type="transmembrane region" description="Helical" evidence="4">
    <location>
        <begin position="314"/>
        <end position="333"/>
    </location>
</feature>
<accession>A0A9W9L6I7</accession>
<evidence type="ECO:0000256" key="1">
    <source>
        <dbReference type="ARBA" id="ARBA00004141"/>
    </source>
</evidence>
<keyword evidence="4" id="KW-1133">Transmembrane helix</keyword>
<proteinExistence type="inferred from homology"/>
<dbReference type="PANTHER" id="PTHR11360:SF315">
    <property type="entry name" value="TRANSPORTER MCH2-RELATED"/>
    <property type="match status" value="1"/>
</dbReference>
<feature type="transmembrane region" description="Helical" evidence="4">
    <location>
        <begin position="405"/>
        <end position="425"/>
    </location>
</feature>
<dbReference type="GO" id="GO:0016020">
    <property type="term" value="C:membrane"/>
    <property type="evidence" value="ECO:0007669"/>
    <property type="project" value="UniProtKB-SubCell"/>
</dbReference>